<dbReference type="KEGG" id="ngr:NAEGRDRAFT_34898"/>
<keyword evidence="3" id="KW-0378">Hydrolase</keyword>
<dbReference type="OrthoDB" id="10252832at2759"/>
<dbReference type="GeneID" id="8863465"/>
<keyword evidence="2 6" id="KW-0479">Metal-binding</keyword>
<feature type="active site" description="Nucleophile" evidence="5">
    <location>
        <position position="60"/>
    </location>
</feature>
<dbReference type="NCBIfam" id="TIGR02244">
    <property type="entry name" value="HAD-IG-Ncltidse"/>
    <property type="match status" value="1"/>
</dbReference>
<keyword evidence="4 6" id="KW-0460">Magnesium</keyword>
<accession>D2UZM5</accession>
<dbReference type="VEuPathDB" id="AmoebaDB:NAEGRDRAFT_34898"/>
<evidence type="ECO:0000313" key="8">
    <source>
        <dbReference type="Proteomes" id="UP000006671"/>
    </source>
</evidence>
<feature type="binding site" evidence="6">
    <location>
        <position position="369"/>
    </location>
    <ligand>
        <name>Mg(2+)</name>
        <dbReference type="ChEBI" id="CHEBI:18420"/>
    </ligand>
</feature>
<dbReference type="GO" id="GO:0046872">
    <property type="term" value="F:metal ion binding"/>
    <property type="evidence" value="ECO:0007669"/>
    <property type="project" value="UniProtKB-KW"/>
</dbReference>
<organism evidence="8">
    <name type="scientific">Naegleria gruberi</name>
    <name type="common">Amoeba</name>
    <dbReference type="NCBI Taxonomy" id="5762"/>
    <lineage>
        <taxon>Eukaryota</taxon>
        <taxon>Discoba</taxon>
        <taxon>Heterolobosea</taxon>
        <taxon>Tetramitia</taxon>
        <taxon>Eutetramitia</taxon>
        <taxon>Vahlkampfiidae</taxon>
        <taxon>Naegleria</taxon>
    </lineage>
</organism>
<protein>
    <submittedName>
        <fullName evidence="7">5'-nucleotidase</fullName>
    </submittedName>
</protein>
<evidence type="ECO:0000256" key="3">
    <source>
        <dbReference type="ARBA" id="ARBA00022801"/>
    </source>
</evidence>
<evidence type="ECO:0000256" key="4">
    <source>
        <dbReference type="ARBA" id="ARBA00022842"/>
    </source>
</evidence>
<dbReference type="eggNOG" id="KOG2469">
    <property type="taxonomic scope" value="Eukaryota"/>
</dbReference>
<feature type="binding site" evidence="6">
    <location>
        <position position="62"/>
    </location>
    <ligand>
        <name>GMP</name>
        <dbReference type="ChEBI" id="CHEBI:58115"/>
    </ligand>
</feature>
<name>D2UZM5_NAEGR</name>
<dbReference type="Proteomes" id="UP000006671">
    <property type="component" value="Unassembled WGS sequence"/>
</dbReference>
<dbReference type="PIRSF" id="PIRSF017434">
    <property type="entry name" value="Purine_5'-nucleotidase"/>
    <property type="match status" value="1"/>
</dbReference>
<dbReference type="EMBL" id="GG738846">
    <property type="protein sequence ID" value="EFC50184.1"/>
    <property type="molecule type" value="Genomic_DNA"/>
</dbReference>
<keyword evidence="8" id="KW-1185">Reference proteome</keyword>
<dbReference type="PANTHER" id="PTHR12103">
    <property type="entry name" value="5'-NUCLEOTIDASE DOMAIN-CONTAINING"/>
    <property type="match status" value="1"/>
</dbReference>
<sequence length="527" mass="61428">MPKTPKTPLPISFPVSSSELKKLDSSIDYELPEKYRRPVEHRIFVNRTVNLDNIEYYGFDMDYTIANYISPVFESMCTKMILQRLVDSKGYPSEVLNITYDPSFAVRGTFLDKRYGNILKVDHYGFILQCVHGKKIVKKSEYERFYPDHLIHNEEEMGKRYFCYDTLFGIPEASLYASLVDYFEQTNFLAKSETGSPTSNDSDSTEQTSSEEARLSYWSLFDDIRECFHGVHSDNSLKNEVMSDLAKYIKKDDRLPLLFDRMRKAGKKIFLLTNSEYFYTNAVMAFLLDKSIEGYERWTDFFDIIITNGQKPKFFKEGSTLREVDQSTGSLKLSAVKGFKKGSVYCGGSFGLFKKFTKTKGSEVLYVGDNIFHDIIVTKQNRCLWRTLLIVREVEEETKNWMTKRSSEMWNTVHTLEYIRAESFKNLDSSYPINGHKDVEEFPIKQQIANAQEELNAHFNSYFGSTFRSGTRESYFSTQIQRFADLYCSDVVLLLYYPFNYYFSTVPTLLPHERESLYQFEKGSISQ</sequence>
<feature type="active site" description="Proton donor" evidence="5">
    <location>
        <position position="62"/>
    </location>
</feature>
<evidence type="ECO:0000256" key="1">
    <source>
        <dbReference type="ARBA" id="ARBA00009589"/>
    </source>
</evidence>
<dbReference type="STRING" id="5762.D2UZM5"/>
<comment type="cofactor">
    <cofactor evidence="6">
        <name>Mg(2+)</name>
        <dbReference type="ChEBI" id="CHEBI:18420"/>
    </cofactor>
    <text evidence="6">Binds 1 Mg(2+) ion per subunit.</text>
</comment>
<evidence type="ECO:0000256" key="5">
    <source>
        <dbReference type="PIRSR" id="PIRSR017434-1"/>
    </source>
</evidence>
<dbReference type="InterPro" id="IPR023214">
    <property type="entry name" value="HAD_sf"/>
</dbReference>
<feature type="binding site" evidence="6">
    <location>
        <position position="60"/>
    </location>
    <ligand>
        <name>Mg(2+)</name>
        <dbReference type="ChEBI" id="CHEBI:18420"/>
    </ligand>
</feature>
<proteinExistence type="inferred from homology"/>
<comment type="similarity">
    <text evidence="1">Belongs to the 5'(3')-deoxyribonucleotidase family.</text>
</comment>
<dbReference type="RefSeq" id="XP_002682928.1">
    <property type="nucleotide sequence ID" value="XM_002682882.1"/>
</dbReference>
<dbReference type="OMA" id="WDYTDAV"/>
<evidence type="ECO:0000313" key="7">
    <source>
        <dbReference type="EMBL" id="EFC50184.1"/>
    </source>
</evidence>
<dbReference type="Pfam" id="PF05761">
    <property type="entry name" value="5_nucleotid"/>
    <property type="match status" value="1"/>
</dbReference>
<dbReference type="Gene3D" id="3.40.50.1000">
    <property type="entry name" value="HAD superfamily/HAD-like"/>
    <property type="match status" value="2"/>
</dbReference>
<dbReference type="InterPro" id="IPR016695">
    <property type="entry name" value="Pur_nucleotidase"/>
</dbReference>
<gene>
    <name evidence="7" type="ORF">NAEGRDRAFT_34898</name>
</gene>
<dbReference type="SUPFAM" id="SSF56784">
    <property type="entry name" value="HAD-like"/>
    <property type="match status" value="1"/>
</dbReference>
<dbReference type="InterPro" id="IPR008380">
    <property type="entry name" value="HAD-SF_hydro_IG_5-nucl"/>
</dbReference>
<dbReference type="GO" id="GO:0008253">
    <property type="term" value="F:5'-nucleotidase activity"/>
    <property type="evidence" value="ECO:0007669"/>
    <property type="project" value="TreeGrafter"/>
</dbReference>
<evidence type="ECO:0000256" key="2">
    <source>
        <dbReference type="ARBA" id="ARBA00022723"/>
    </source>
</evidence>
<evidence type="ECO:0000256" key="6">
    <source>
        <dbReference type="PIRSR" id="PIRSR017434-2"/>
    </source>
</evidence>
<dbReference type="InterPro" id="IPR036412">
    <property type="entry name" value="HAD-like_sf"/>
</dbReference>
<dbReference type="AlphaFoldDB" id="D2UZM5"/>
<dbReference type="InParanoid" id="D2UZM5"/>
<reference evidence="7 8" key="1">
    <citation type="journal article" date="2010" name="Cell">
        <title>The genome of Naegleria gruberi illuminates early eukaryotic versatility.</title>
        <authorList>
            <person name="Fritz-Laylin L.K."/>
            <person name="Prochnik S.E."/>
            <person name="Ginger M.L."/>
            <person name="Dacks J.B."/>
            <person name="Carpenter M.L."/>
            <person name="Field M.C."/>
            <person name="Kuo A."/>
            <person name="Paredez A."/>
            <person name="Chapman J."/>
            <person name="Pham J."/>
            <person name="Shu S."/>
            <person name="Neupane R."/>
            <person name="Cipriano M."/>
            <person name="Mancuso J."/>
            <person name="Tu H."/>
            <person name="Salamov A."/>
            <person name="Lindquist E."/>
            <person name="Shapiro H."/>
            <person name="Lucas S."/>
            <person name="Grigoriev I.V."/>
            <person name="Cande W.Z."/>
            <person name="Fulton C."/>
            <person name="Rokhsar D.S."/>
            <person name="Dawson S.C."/>
        </authorList>
    </citation>
    <scope>NUCLEOTIDE SEQUENCE [LARGE SCALE GENOMIC DNA]</scope>
    <source>
        <strain evidence="7 8">NEG-M</strain>
    </source>
</reference>
<dbReference type="PANTHER" id="PTHR12103:SF15">
    <property type="entry name" value="CYTOSOLIC PURINE 5'-NUCLEOTIDASE"/>
    <property type="match status" value="1"/>
</dbReference>